<feature type="repeat" description="WD" evidence="3">
    <location>
        <begin position="1171"/>
        <end position="1205"/>
    </location>
</feature>
<evidence type="ECO:0000256" key="1">
    <source>
        <dbReference type="ARBA" id="ARBA00022574"/>
    </source>
</evidence>
<evidence type="ECO:0000313" key="6">
    <source>
        <dbReference type="EMBL" id="NDK91811.1"/>
    </source>
</evidence>
<dbReference type="InterPro" id="IPR050505">
    <property type="entry name" value="WDR55/POC1"/>
</dbReference>
<dbReference type="Gene3D" id="2.130.10.10">
    <property type="entry name" value="YVTN repeat-like/Quinoprotein amine dehydrogenase"/>
    <property type="match status" value="4"/>
</dbReference>
<dbReference type="SMART" id="SM00320">
    <property type="entry name" value="WD40"/>
    <property type="match status" value="9"/>
</dbReference>
<name>A0A7K3LV55_9ACTN</name>
<keyword evidence="7" id="KW-1185">Reference proteome</keyword>
<keyword evidence="2" id="KW-0677">Repeat</keyword>
<dbReference type="Pfam" id="PF13560">
    <property type="entry name" value="HTH_31"/>
    <property type="match status" value="1"/>
</dbReference>
<keyword evidence="1 3" id="KW-0853">WD repeat</keyword>
<dbReference type="PROSITE" id="PS00678">
    <property type="entry name" value="WD_REPEATS_1"/>
    <property type="match status" value="1"/>
</dbReference>
<dbReference type="Pfam" id="PF00400">
    <property type="entry name" value="WD40"/>
    <property type="match status" value="3"/>
</dbReference>
<sequence length="1285" mass="135207">MSPESVSTRDELGRALTRLREDSGLSVRDVATEANALLGTVAGWFAGQHAPTKASREMFERVLRTCGVVTDDDLARWWSAAERSSRRSRRRATADCPYRGFEAYGTADGSVFFGRDAVVDRLERTLVGRLPDEPVTDPAQGEPYPALVVVGASGVGKSSAVRAGLLARVGAPGPLAGWRSVIGVPGDDPIASLAAAFDGIAEVPADVPVAVVIDQLEELWTQHDQATRSAFLAEIDRRTAGRRAVVVAVLRADFYGRAAASAAFAPILAAAQELIPPMTRAELREVIVRPAESAGATVDDDLVTMLLDDVAPASPNRPTDTGVLPLLSHALRATWEKSDGRRLTVRDYVATGRISGAVEQTAESVYAELDDTEQATARRILLAMVNVDEDTVTRRTVRLADLGPDTAPVLDTFAAARLITVTSSHAQVAHEALLTAWPRLTEWIDADRERLLLLRRLRTLAEPWDSNGRPDDLLPSQARLEMFATLTDTGSAGLAPTGPVPVGTSQGDAGRIGPDETGRDFLAAGAARVRDQAEHEQRRARQLRRFATFAAVFGVVAVLAAVTAVVAGVNAVHQRERAEDARNQALSQQMAVVSADLVDRDPLLAAQMAMVGYEISPTLEARSQLIDTTSGALPIRFVGVAGSLLLARSGPLAAAIGGAGQVRLFEVSDDTGIQRQVGDFNGATGSDDRLGAAAFLPDGKTLLIGSRGAITAWDVSDPARPVRGGQVPGVTGDMNALAVSPDGRFVVASGPDVGVQAWVSADGAWRQVELPGAAGGVAGAVAFSPDGATLATSAANRRIDLWRVAGDRIEPSGQILLDDWRDNELAQGLTFTPDGTRLVAALRSRVVSVYDITDPAAPRDVQRFGGFTSYVTAVAVNADGTHIAAAGADNSLRIFDLTAPATSPRVLANSSNVVSVVFAGRHVIAASDDGRVQDWPPADDMTFVGSKNVFQIPVDGAGRRLVAADTGTDGRLTQWDIGDTGLTRAGPDLVPAPGLVYSGAVVMSPSGKVVTIGTVTGEVQFADYSDPARPRVIGAVAAQPTLNETVDYSEASGLAVTGATDSNILTVIDASDLTAPRVVSTFDTGGGVWWASLAPDGRHVAVATTTGGVRMLDLSDPAHPRALADPITFDGAALAVRWDRTGTRVVATSEEKSVEVADVSDPLHPRTVATMAGPAGQLYSAGFSPDGRRVIAGGSNSEVWVWDLDGDSASAGLVLRSFPGRVWDVRFVSDNHILVSGQQGLIRSWDVEPRAVLDDECARPGDGITEEEWTVHVHGLDYSPPCGGR</sequence>
<dbReference type="RefSeq" id="WP_059037150.1">
    <property type="nucleotide sequence ID" value="NZ_JAADZU010000084.1"/>
</dbReference>
<dbReference type="InterPro" id="IPR049052">
    <property type="entry name" value="nSTAND1"/>
</dbReference>
<dbReference type="PROSITE" id="PS50082">
    <property type="entry name" value="WD_REPEATS_2"/>
    <property type="match status" value="3"/>
</dbReference>
<evidence type="ECO:0000313" key="7">
    <source>
        <dbReference type="Proteomes" id="UP000466307"/>
    </source>
</evidence>
<reference evidence="6 7" key="1">
    <citation type="submission" date="2020-01" db="EMBL/GenBank/DDBJ databases">
        <title>Investigation of new actinobacteria for the biodesulphurisation of diesel fuel.</title>
        <authorList>
            <person name="Athi Narayanan S.M."/>
        </authorList>
    </citation>
    <scope>NUCLEOTIDE SEQUENCE [LARGE SCALE GENOMIC DNA]</scope>
    <source>
        <strain evidence="6 7">213E</strain>
    </source>
</reference>
<keyword evidence="4" id="KW-1133">Transmembrane helix</keyword>
<dbReference type="PANTHER" id="PTHR44019">
    <property type="entry name" value="WD REPEAT-CONTAINING PROTEIN 55"/>
    <property type="match status" value="1"/>
</dbReference>
<feature type="repeat" description="WD" evidence="3">
    <location>
        <begin position="780"/>
        <end position="804"/>
    </location>
</feature>
<dbReference type="CDD" id="cd00093">
    <property type="entry name" value="HTH_XRE"/>
    <property type="match status" value="1"/>
</dbReference>
<keyword evidence="4" id="KW-0472">Membrane</keyword>
<evidence type="ECO:0000256" key="3">
    <source>
        <dbReference type="PROSITE-ProRule" id="PRU00221"/>
    </source>
</evidence>
<dbReference type="PANTHER" id="PTHR44019:SF8">
    <property type="entry name" value="POC1 CENTRIOLAR PROTEIN HOMOLOG"/>
    <property type="match status" value="1"/>
</dbReference>
<keyword evidence="4" id="KW-0812">Transmembrane</keyword>
<feature type="transmembrane region" description="Helical" evidence="4">
    <location>
        <begin position="546"/>
        <end position="569"/>
    </location>
</feature>
<dbReference type="SUPFAM" id="SSF52540">
    <property type="entry name" value="P-loop containing nucleoside triphosphate hydrolases"/>
    <property type="match status" value="1"/>
</dbReference>
<protein>
    <recommendedName>
        <fullName evidence="5">Novel STAND NTPase 1 domain-containing protein</fullName>
    </recommendedName>
</protein>
<dbReference type="PROSITE" id="PS50294">
    <property type="entry name" value="WD_REPEATS_REGION"/>
    <property type="match status" value="1"/>
</dbReference>
<dbReference type="InterPro" id="IPR027417">
    <property type="entry name" value="P-loop_NTPase"/>
</dbReference>
<proteinExistence type="predicted"/>
<accession>A0A7K3LV55</accession>
<dbReference type="InterPro" id="IPR015943">
    <property type="entry name" value="WD40/YVTN_repeat-like_dom_sf"/>
</dbReference>
<dbReference type="InterPro" id="IPR001680">
    <property type="entry name" value="WD40_rpt"/>
</dbReference>
<organism evidence="6 7">
    <name type="scientific">Gordonia desulfuricans</name>
    <dbReference type="NCBI Taxonomy" id="89051"/>
    <lineage>
        <taxon>Bacteria</taxon>
        <taxon>Bacillati</taxon>
        <taxon>Actinomycetota</taxon>
        <taxon>Actinomycetes</taxon>
        <taxon>Mycobacteriales</taxon>
        <taxon>Gordoniaceae</taxon>
        <taxon>Gordonia</taxon>
    </lineage>
</organism>
<dbReference type="EMBL" id="JAADZU010000084">
    <property type="protein sequence ID" value="NDK91811.1"/>
    <property type="molecule type" value="Genomic_DNA"/>
</dbReference>
<evidence type="ECO:0000259" key="5">
    <source>
        <dbReference type="Pfam" id="PF20703"/>
    </source>
</evidence>
<feature type="domain" description="Novel STAND NTPase 1" evidence="5">
    <location>
        <begin position="97"/>
        <end position="471"/>
    </location>
</feature>
<dbReference type="Proteomes" id="UP000466307">
    <property type="component" value="Unassembled WGS sequence"/>
</dbReference>
<feature type="repeat" description="WD" evidence="3">
    <location>
        <begin position="864"/>
        <end position="897"/>
    </location>
</feature>
<evidence type="ECO:0000256" key="4">
    <source>
        <dbReference type="SAM" id="Phobius"/>
    </source>
</evidence>
<dbReference type="InterPro" id="IPR019775">
    <property type="entry name" value="WD40_repeat_CS"/>
</dbReference>
<evidence type="ECO:0000256" key="2">
    <source>
        <dbReference type="ARBA" id="ARBA00022737"/>
    </source>
</evidence>
<comment type="caution">
    <text evidence="6">The sequence shown here is derived from an EMBL/GenBank/DDBJ whole genome shotgun (WGS) entry which is preliminary data.</text>
</comment>
<dbReference type="SUPFAM" id="SSF101908">
    <property type="entry name" value="Putative isomerase YbhE"/>
    <property type="match status" value="2"/>
</dbReference>
<dbReference type="InterPro" id="IPR001387">
    <property type="entry name" value="Cro/C1-type_HTH"/>
</dbReference>
<dbReference type="Pfam" id="PF20703">
    <property type="entry name" value="nSTAND1"/>
    <property type="match status" value="1"/>
</dbReference>
<gene>
    <name evidence="6" type="ORF">GYA93_19875</name>
</gene>